<dbReference type="CDD" id="cd12797">
    <property type="entry name" value="M23_peptidase"/>
    <property type="match status" value="1"/>
</dbReference>
<keyword evidence="3" id="KW-0472">Membrane</keyword>
<dbReference type="Proteomes" id="UP000229740">
    <property type="component" value="Unassembled WGS sequence"/>
</dbReference>
<evidence type="ECO:0000313" key="5">
    <source>
        <dbReference type="EMBL" id="PID55798.1"/>
    </source>
</evidence>
<dbReference type="InterPro" id="IPR016047">
    <property type="entry name" value="M23ase_b-sheet_dom"/>
</dbReference>
<feature type="transmembrane region" description="Helical" evidence="3">
    <location>
        <begin position="95"/>
        <end position="118"/>
    </location>
</feature>
<name>A0A2G6E242_9BACT</name>
<dbReference type="InterPro" id="IPR050570">
    <property type="entry name" value="Cell_wall_metabolism_enzyme"/>
</dbReference>
<accession>A0A2G6E242</accession>
<protein>
    <recommendedName>
        <fullName evidence="4">M23ase beta-sheet core domain-containing protein</fullName>
    </recommendedName>
</protein>
<dbReference type="SUPFAM" id="SSF51261">
    <property type="entry name" value="Duplicated hybrid motif"/>
    <property type="match status" value="1"/>
</dbReference>
<evidence type="ECO:0000256" key="2">
    <source>
        <dbReference type="SAM" id="Coils"/>
    </source>
</evidence>
<evidence type="ECO:0000256" key="1">
    <source>
        <dbReference type="ARBA" id="ARBA00022729"/>
    </source>
</evidence>
<dbReference type="PANTHER" id="PTHR21666">
    <property type="entry name" value="PEPTIDASE-RELATED"/>
    <property type="match status" value="1"/>
</dbReference>
<evidence type="ECO:0000259" key="4">
    <source>
        <dbReference type="Pfam" id="PF01551"/>
    </source>
</evidence>
<dbReference type="GO" id="GO:0004222">
    <property type="term" value="F:metalloendopeptidase activity"/>
    <property type="evidence" value="ECO:0007669"/>
    <property type="project" value="TreeGrafter"/>
</dbReference>
<reference evidence="5 6" key="1">
    <citation type="submission" date="2017-10" db="EMBL/GenBank/DDBJ databases">
        <title>Novel microbial diversity and functional potential in the marine mammal oral microbiome.</title>
        <authorList>
            <person name="Dudek N.K."/>
            <person name="Sun C.L."/>
            <person name="Burstein D."/>
            <person name="Kantor R.S."/>
            <person name="Aliaga Goltsman D.S."/>
            <person name="Bik E.M."/>
            <person name="Thomas B.C."/>
            <person name="Banfield J.F."/>
            <person name="Relman D.A."/>
        </authorList>
    </citation>
    <scope>NUCLEOTIDE SEQUENCE [LARGE SCALE GENOMIC DNA]</scope>
    <source>
        <strain evidence="5">DOLZORAL124_49_17</strain>
    </source>
</reference>
<dbReference type="Gene3D" id="6.10.250.3150">
    <property type="match status" value="1"/>
</dbReference>
<feature type="transmembrane region" description="Helical" evidence="3">
    <location>
        <begin position="157"/>
        <end position="176"/>
    </location>
</feature>
<feature type="domain" description="M23ase beta-sheet core" evidence="4">
    <location>
        <begin position="458"/>
        <end position="551"/>
    </location>
</feature>
<dbReference type="Pfam" id="PF01551">
    <property type="entry name" value="Peptidase_M23"/>
    <property type="match status" value="1"/>
</dbReference>
<dbReference type="Gene3D" id="2.70.70.10">
    <property type="entry name" value="Glucose Permease (Domain IIA)"/>
    <property type="match status" value="1"/>
</dbReference>
<proteinExistence type="predicted"/>
<dbReference type="InterPro" id="IPR011055">
    <property type="entry name" value="Dup_hybrid_motif"/>
</dbReference>
<sequence length="559" mass="65022">MAGKFDGCDHYAEVFRNFSGALPVLDSDLHRFQYDQAHAVFPGRRAEYYEIYRRHRIVHQRTVSRRRHCQRTVRRKRLAPVSLSVVHTFYDHHPLFIVFIVPICLNTVFFLLLYHWIVAARQHSRVVRESADTSQIFKNLLAVMQNTTAKRTCKFPVLYIFSALVLLLGTALLPPLSAAQSNAPQEKRSRLQKITEQIKEKWSFFRKLEKDEGRLVAELKKIDNDLQNQGDRLDDYRERLRKHSNELKSLTVTIAELETRYRQKQSGLAKRLRAIYKMGDLGYLTPLFSMLSYSNIQQELKYLQRISEGDRQLIADTQKDMHELLQQKKTLQKQKKKIAQLEQDLQKQLVDIRARQVEKTRLLRKIVQDKEQHASLIRELEKSAGKLDSYLKKLERDQQRTLLPASTSAGKAVVNPNASKISYAEHFRSNKGKLLWPVEGRIMTNYGPLRIDNTSTHYNGVDIQADRGTPFYAVFKGRVKYADWFQDYGRLIILDHGGGFYSLYAHAEELNVKAGELIETRQQLGRVGDSDSTKGAHLYFEVRVQGKPDNPQKWLVRLK</sequence>
<feature type="coiled-coil region" evidence="2">
    <location>
        <begin position="314"/>
        <end position="351"/>
    </location>
</feature>
<keyword evidence="3" id="KW-1133">Transmembrane helix</keyword>
<keyword evidence="3" id="KW-0812">Transmembrane</keyword>
<feature type="coiled-coil region" evidence="2">
    <location>
        <begin position="219"/>
        <end position="260"/>
    </location>
</feature>
<keyword evidence="2" id="KW-0175">Coiled coil</keyword>
<dbReference type="PANTHER" id="PTHR21666:SF289">
    <property type="entry name" value="L-ALA--D-GLU ENDOPEPTIDASE"/>
    <property type="match status" value="1"/>
</dbReference>
<gene>
    <name evidence="5" type="ORF">CSB45_14390</name>
</gene>
<organism evidence="5 6">
    <name type="scientific">candidate division KSB3 bacterium</name>
    <dbReference type="NCBI Taxonomy" id="2044937"/>
    <lineage>
        <taxon>Bacteria</taxon>
        <taxon>candidate division KSB3</taxon>
    </lineage>
</organism>
<keyword evidence="1" id="KW-0732">Signal</keyword>
<dbReference type="EMBL" id="PDPS01000043">
    <property type="protein sequence ID" value="PID55798.1"/>
    <property type="molecule type" value="Genomic_DNA"/>
</dbReference>
<evidence type="ECO:0000313" key="6">
    <source>
        <dbReference type="Proteomes" id="UP000229740"/>
    </source>
</evidence>
<dbReference type="AlphaFoldDB" id="A0A2G6E242"/>
<evidence type="ECO:0000256" key="3">
    <source>
        <dbReference type="SAM" id="Phobius"/>
    </source>
</evidence>
<comment type="caution">
    <text evidence="5">The sequence shown here is derived from an EMBL/GenBank/DDBJ whole genome shotgun (WGS) entry which is preliminary data.</text>
</comment>